<dbReference type="RefSeq" id="WP_235227323.1">
    <property type="nucleotide sequence ID" value="NZ_JAKGAQ010000008.1"/>
</dbReference>
<dbReference type="InterPro" id="IPR006915">
    <property type="entry name" value="DUF637_hemagglutn_put"/>
</dbReference>
<keyword evidence="3" id="KW-1185">Reference proteome</keyword>
<evidence type="ECO:0000259" key="1">
    <source>
        <dbReference type="Pfam" id="PF04830"/>
    </source>
</evidence>
<feature type="domain" description="DUF637" evidence="1">
    <location>
        <begin position="13"/>
        <end position="97"/>
    </location>
</feature>
<evidence type="ECO:0000313" key="2">
    <source>
        <dbReference type="EMBL" id="MCF2872993.1"/>
    </source>
</evidence>
<comment type="caution">
    <text evidence="2">The sequence shown here is derived from an EMBL/GenBank/DDBJ whole genome shotgun (WGS) entry which is preliminary data.</text>
</comment>
<gene>
    <name evidence="2" type="ORF">L0664_18160</name>
</gene>
<accession>A0ABS9D0F4</accession>
<proteinExistence type="predicted"/>
<organism evidence="2 3">
    <name type="scientific">Octadecabacter dasysiphoniae</name>
    <dbReference type="NCBI Taxonomy" id="2909341"/>
    <lineage>
        <taxon>Bacteria</taxon>
        <taxon>Pseudomonadati</taxon>
        <taxon>Pseudomonadota</taxon>
        <taxon>Alphaproteobacteria</taxon>
        <taxon>Rhodobacterales</taxon>
        <taxon>Roseobacteraceae</taxon>
        <taxon>Octadecabacter</taxon>
    </lineage>
</organism>
<protein>
    <submittedName>
        <fullName evidence="2">DUF637 domain-containing protein</fullName>
    </submittedName>
</protein>
<dbReference type="Proteomes" id="UP001200557">
    <property type="component" value="Unassembled WGS sequence"/>
</dbReference>
<name>A0ABS9D0F4_9RHOB</name>
<evidence type="ECO:0000313" key="3">
    <source>
        <dbReference type="Proteomes" id="UP001200557"/>
    </source>
</evidence>
<dbReference type="EMBL" id="JAKGAQ010000008">
    <property type="protein sequence ID" value="MCF2872993.1"/>
    <property type="molecule type" value="Genomic_DNA"/>
</dbReference>
<dbReference type="Pfam" id="PF04830">
    <property type="entry name" value="DUF637"/>
    <property type="match status" value="1"/>
</dbReference>
<reference evidence="2 3" key="1">
    <citation type="submission" date="2022-01" db="EMBL/GenBank/DDBJ databases">
        <title>Octadecabacter sp. nov., isolated from a marine alga.</title>
        <authorList>
            <person name="Jin M.S."/>
            <person name="Kim H.M."/>
            <person name="Han D.M."/>
            <person name="Jung J.J."/>
            <person name="Jeon C.O."/>
        </authorList>
    </citation>
    <scope>NUCLEOTIDE SEQUENCE [LARGE SCALE GENOMIC DNA]</scope>
    <source>
        <strain evidence="2 3">G9-8</strain>
    </source>
</reference>
<sequence>DGGQFTIASFSEGALDAAITSGLSSAVYGTDFGAGFVTDITASTVGLALADVQTGIGDWANQYGGEGSAGHIALHALAGCVAAEAQSADCAAGAAGAIAQAVYAGSLGGQEPSPAGYDTPEAYQAAYEAWSVRTQAHVELLGAFAGYALSGGEAANVSVASSIAESGLQNNYLNHTERAKAETLLAELSTLCGGSIGPGPNTCDTPRADELRVELTELQFSSVTNTLNLLDACGADANSQTCQSHLEQAQEYTDWASGLTNRSRAERFNVSAAATGTDLDWGGNLDTLALDVFAQVQDGTLDQDAAHAEIIDRAISYDGRMNLTVGLGSIVIGVGGCALAGGGTACMLVAGGSAALTESNTIYDGAVTVITGTETDGYIQNAFEVAGYSPEDARQYERWVEMGLAVATFSIETGAIVLTSKSGQVLRTIDDAVPPPATNRLPDFQQGTVNGQYTAINPGPLDDGLAGTFSGGRYTEVVLDQDIILNRAGTRDTPLGQFFTQSAPDSVISTRIDSAVLPEWPGGSTSPLDTAFEVRIPAGTKVYVGEVSSQGGFYVGGTQQIVVPKPWLIDGVEVIGSTPLQ</sequence>
<feature type="non-terminal residue" evidence="2">
    <location>
        <position position="1"/>
    </location>
</feature>